<evidence type="ECO:0000256" key="6">
    <source>
        <dbReference type="RuleBase" id="RU004379"/>
    </source>
</evidence>
<dbReference type="Pfam" id="PF01027">
    <property type="entry name" value="Bax1-I"/>
    <property type="match status" value="1"/>
</dbReference>
<keyword evidence="3 6" id="KW-0812">Transmembrane</keyword>
<reference evidence="7 8" key="1">
    <citation type="submission" date="2019-09" db="EMBL/GenBank/DDBJ databases">
        <title>Complete Genome Sequence of Lactobacillus nenjiangensis SH-Y15, isolated from sauerkraut.</title>
        <authorList>
            <person name="Yang H."/>
        </authorList>
    </citation>
    <scope>NUCLEOTIDE SEQUENCE [LARGE SCALE GENOMIC DNA]</scope>
    <source>
        <strain evidence="7 8">SH-Y15</strain>
    </source>
</reference>
<dbReference type="PANTHER" id="PTHR23291">
    <property type="entry name" value="BAX INHIBITOR-RELATED"/>
    <property type="match status" value="1"/>
</dbReference>
<evidence type="ECO:0000256" key="5">
    <source>
        <dbReference type="ARBA" id="ARBA00023136"/>
    </source>
</evidence>
<comment type="subcellular location">
    <subcellularLocation>
        <location evidence="1">Membrane</location>
        <topology evidence="1">Multi-pass membrane protein</topology>
    </subcellularLocation>
</comment>
<feature type="transmembrane region" description="Helical" evidence="6">
    <location>
        <begin position="148"/>
        <end position="165"/>
    </location>
</feature>
<evidence type="ECO:0000256" key="3">
    <source>
        <dbReference type="ARBA" id="ARBA00022692"/>
    </source>
</evidence>
<dbReference type="RefSeq" id="WP_137602020.1">
    <property type="nucleotide sequence ID" value="NZ_BJEB01000027.1"/>
</dbReference>
<proteinExistence type="inferred from homology"/>
<comment type="similarity">
    <text evidence="2 6">Belongs to the BI1 family.</text>
</comment>
<dbReference type="PANTHER" id="PTHR23291:SF50">
    <property type="entry name" value="PROTEIN LIFEGUARD 4"/>
    <property type="match status" value="1"/>
</dbReference>
<dbReference type="OrthoDB" id="9793828at2"/>
<keyword evidence="4 6" id="KW-1133">Transmembrane helix</keyword>
<feature type="transmembrane region" description="Helical" evidence="6">
    <location>
        <begin position="209"/>
        <end position="232"/>
    </location>
</feature>
<gene>
    <name evidence="7" type="ORF">F0161_05040</name>
</gene>
<feature type="transmembrane region" description="Helical" evidence="6">
    <location>
        <begin position="32"/>
        <end position="50"/>
    </location>
</feature>
<evidence type="ECO:0000313" key="7">
    <source>
        <dbReference type="EMBL" id="QER67281.1"/>
    </source>
</evidence>
<evidence type="ECO:0000256" key="1">
    <source>
        <dbReference type="ARBA" id="ARBA00004141"/>
    </source>
</evidence>
<evidence type="ECO:0000256" key="4">
    <source>
        <dbReference type="ARBA" id="ARBA00022989"/>
    </source>
</evidence>
<accession>A0A5P1X482</accession>
<feature type="transmembrane region" description="Helical" evidence="6">
    <location>
        <begin position="117"/>
        <end position="136"/>
    </location>
</feature>
<evidence type="ECO:0000313" key="8">
    <source>
        <dbReference type="Proteomes" id="UP000325295"/>
    </source>
</evidence>
<feature type="transmembrane region" description="Helical" evidence="6">
    <location>
        <begin position="171"/>
        <end position="188"/>
    </location>
</feature>
<dbReference type="EMBL" id="CP043939">
    <property type="protein sequence ID" value="QER67281.1"/>
    <property type="molecule type" value="Genomic_DNA"/>
</dbReference>
<feature type="transmembrane region" description="Helical" evidence="6">
    <location>
        <begin position="62"/>
        <end position="80"/>
    </location>
</feature>
<evidence type="ECO:0000256" key="2">
    <source>
        <dbReference type="ARBA" id="ARBA00010350"/>
    </source>
</evidence>
<sequence>MNNPNGDYSDSRRVVNADAGLNRFMTKMYGHMALSVLVSAVTAFICSFYTSSITTYLAQHGAMMWLLFLVPVGLSMGISFKATRNYAASFTMLMAMAIIYGFIFSIISLAYTSANIAAAFLSASAVFISMTAYGAVTKRDLTKFGTHARAALIALIIASVINLFLQSPAITYIFSYIAVIIFTVLTAYDTQNMKRMYLQYGSQVSVGGLAVMGALQLYLDFINIFISLLQIFGMGGSRD</sequence>
<dbReference type="GO" id="GO:0016020">
    <property type="term" value="C:membrane"/>
    <property type="evidence" value="ECO:0007669"/>
    <property type="project" value="UniProtKB-SubCell"/>
</dbReference>
<dbReference type="AlphaFoldDB" id="A0A5P1X482"/>
<name>A0A5P1X482_9LACO</name>
<dbReference type="Proteomes" id="UP000325295">
    <property type="component" value="Chromosome"/>
</dbReference>
<organism evidence="7 8">
    <name type="scientific">Paucilactobacillus nenjiangensis</name>
    <dbReference type="NCBI Taxonomy" id="1296540"/>
    <lineage>
        <taxon>Bacteria</taxon>
        <taxon>Bacillati</taxon>
        <taxon>Bacillota</taxon>
        <taxon>Bacilli</taxon>
        <taxon>Lactobacillales</taxon>
        <taxon>Lactobacillaceae</taxon>
        <taxon>Paucilactobacillus</taxon>
    </lineage>
</organism>
<keyword evidence="5 6" id="KW-0472">Membrane</keyword>
<dbReference type="CDD" id="cd10432">
    <property type="entry name" value="BI-1-like_bacterial"/>
    <property type="match status" value="1"/>
</dbReference>
<dbReference type="InterPro" id="IPR006214">
    <property type="entry name" value="Bax_inhibitor_1-related"/>
</dbReference>
<dbReference type="KEGG" id="lnn:F0161_05040"/>
<protein>
    <submittedName>
        <fullName evidence="7">Bax inhibitor-1/YccA family protein</fullName>
    </submittedName>
</protein>
<keyword evidence="8" id="KW-1185">Reference proteome</keyword>
<feature type="transmembrane region" description="Helical" evidence="6">
    <location>
        <begin position="92"/>
        <end position="111"/>
    </location>
</feature>